<accession>A0A1V9X6P1</accession>
<comment type="similarity">
    <text evidence="1">Belongs to the metallo-dependent hydrolases superfamily. Adenosine and AMP deaminases family.</text>
</comment>
<evidence type="ECO:0000256" key="1">
    <source>
        <dbReference type="ARBA" id="ARBA00006676"/>
    </source>
</evidence>
<dbReference type="GO" id="GO:0046033">
    <property type="term" value="P:AMP metabolic process"/>
    <property type="evidence" value="ECO:0007669"/>
    <property type="project" value="TreeGrafter"/>
</dbReference>
<feature type="region of interest" description="Disordered" evidence="2">
    <location>
        <begin position="1"/>
        <end position="20"/>
    </location>
</feature>
<comment type="caution">
    <text evidence="3">The sequence shown here is derived from an EMBL/GenBank/DDBJ whole genome shotgun (WGS) entry which is preliminary data.</text>
</comment>
<protein>
    <submittedName>
        <fullName evidence="3">AMP deaminase 2-like</fullName>
    </submittedName>
</protein>
<name>A0A1V9X6P1_9ACAR</name>
<dbReference type="OrthoDB" id="1723809at2759"/>
<feature type="region of interest" description="Disordered" evidence="2">
    <location>
        <begin position="32"/>
        <end position="77"/>
    </location>
</feature>
<evidence type="ECO:0000256" key="2">
    <source>
        <dbReference type="SAM" id="MobiDB-lite"/>
    </source>
</evidence>
<organism evidence="3 4">
    <name type="scientific">Tropilaelaps mercedesae</name>
    <dbReference type="NCBI Taxonomy" id="418985"/>
    <lineage>
        <taxon>Eukaryota</taxon>
        <taxon>Metazoa</taxon>
        <taxon>Ecdysozoa</taxon>
        <taxon>Arthropoda</taxon>
        <taxon>Chelicerata</taxon>
        <taxon>Arachnida</taxon>
        <taxon>Acari</taxon>
        <taxon>Parasitiformes</taxon>
        <taxon>Mesostigmata</taxon>
        <taxon>Gamasina</taxon>
        <taxon>Dermanyssoidea</taxon>
        <taxon>Laelapidae</taxon>
        <taxon>Tropilaelaps</taxon>
    </lineage>
</organism>
<dbReference type="AlphaFoldDB" id="A0A1V9X6P1"/>
<dbReference type="GO" id="GO:0005829">
    <property type="term" value="C:cytosol"/>
    <property type="evidence" value="ECO:0007669"/>
    <property type="project" value="TreeGrafter"/>
</dbReference>
<evidence type="ECO:0000313" key="3">
    <source>
        <dbReference type="EMBL" id="OQR69066.1"/>
    </source>
</evidence>
<proteinExistence type="inferred from homology"/>
<dbReference type="PANTHER" id="PTHR11359:SF0">
    <property type="entry name" value="AMP DEAMINASE"/>
    <property type="match status" value="1"/>
</dbReference>
<dbReference type="STRING" id="418985.A0A1V9X6P1"/>
<dbReference type="InParanoid" id="A0A1V9X6P1"/>
<dbReference type="InterPro" id="IPR006329">
    <property type="entry name" value="AMPD"/>
</dbReference>
<dbReference type="EMBL" id="MNPL01022176">
    <property type="protein sequence ID" value="OQR69066.1"/>
    <property type="molecule type" value="Genomic_DNA"/>
</dbReference>
<keyword evidence="4" id="KW-1185">Reference proteome</keyword>
<reference evidence="3 4" key="1">
    <citation type="journal article" date="2017" name="Gigascience">
        <title>Draft genome of the honey bee ectoparasitic mite, Tropilaelaps mercedesae, is shaped by the parasitic life history.</title>
        <authorList>
            <person name="Dong X."/>
            <person name="Armstrong S.D."/>
            <person name="Xia D."/>
            <person name="Makepeace B.L."/>
            <person name="Darby A.C."/>
            <person name="Kadowaki T."/>
        </authorList>
    </citation>
    <scope>NUCLEOTIDE SEQUENCE [LARGE SCALE GENOMIC DNA]</scope>
    <source>
        <strain evidence="3">Wuxi-XJTLU</strain>
    </source>
</reference>
<feature type="compositionally biased region" description="Basic residues" evidence="2">
    <location>
        <begin position="1"/>
        <end position="11"/>
    </location>
</feature>
<dbReference type="Proteomes" id="UP000192247">
    <property type="component" value="Unassembled WGS sequence"/>
</dbReference>
<dbReference type="Gene3D" id="3.20.20.140">
    <property type="entry name" value="Metal-dependent hydrolases"/>
    <property type="match status" value="2"/>
</dbReference>
<evidence type="ECO:0000313" key="4">
    <source>
        <dbReference type="Proteomes" id="UP000192247"/>
    </source>
</evidence>
<dbReference type="PANTHER" id="PTHR11359">
    <property type="entry name" value="AMP DEAMINASE"/>
    <property type="match status" value="1"/>
</dbReference>
<dbReference type="GO" id="GO:0032264">
    <property type="term" value="P:IMP salvage"/>
    <property type="evidence" value="ECO:0007669"/>
    <property type="project" value="InterPro"/>
</dbReference>
<dbReference type="Pfam" id="PF19326">
    <property type="entry name" value="AMP_deaminase"/>
    <property type="match status" value="1"/>
</dbReference>
<dbReference type="InterPro" id="IPR032466">
    <property type="entry name" value="Metal_Hydrolase"/>
</dbReference>
<dbReference type="GO" id="GO:0003876">
    <property type="term" value="F:AMP deaminase activity"/>
    <property type="evidence" value="ECO:0007669"/>
    <property type="project" value="InterPro"/>
</dbReference>
<sequence>MDSKQKERKSRGQGSHCACKKDEEFKPMIKEYLDESDDPEVSTETTGSHRVMSGPRRLQIPDEDDRSRRQSPLPESAIPLDFQRVKISGKFIRGCRVRKVTEKFITGTANISAYETPPFKLEKDYIRSRQHKPHDPFKTSTNLGSSNRLFRMHNGVVEVLVSSTGATLPFEVVSLHDYVQDIQAMCTMVSDGPLKSFCYRRLQFLTNKFAMHVPLNETKELKAQRIVSHRDFYNTHKVDTHIHAASCMNQKHLLRFIKTRLKTEGDVVVVKDAEQGLMTLQQVFEKLNLTAYDLSVDTLDMHADKNTFHRFDKFNDRYNPVGESRLREIFLKTDNYISGKYFADIIKEVMNDLEESKYQNAELRLSIYGRSRGEWDALSKWAVKHHVYSSHVRWLIQASHLV</sequence>
<dbReference type="SUPFAM" id="SSF51556">
    <property type="entry name" value="Metallo-dependent hydrolases"/>
    <property type="match status" value="1"/>
</dbReference>
<gene>
    <name evidence="3" type="ORF">BIW11_12499</name>
</gene>